<evidence type="ECO:0000313" key="2">
    <source>
        <dbReference type="Proteomes" id="UP001432027"/>
    </source>
</evidence>
<proteinExistence type="predicted"/>
<dbReference type="AlphaFoldDB" id="A0AAV5T8R9"/>
<protein>
    <submittedName>
        <fullName evidence="1">Uncharacterized protein</fullName>
    </submittedName>
</protein>
<comment type="caution">
    <text evidence="1">The sequence shown here is derived from an EMBL/GenBank/DDBJ whole genome shotgun (WGS) entry which is preliminary data.</text>
</comment>
<feature type="non-terminal residue" evidence="1">
    <location>
        <position position="1"/>
    </location>
</feature>
<dbReference type="Proteomes" id="UP001432027">
    <property type="component" value="Unassembled WGS sequence"/>
</dbReference>
<dbReference type="EMBL" id="BTSX01000003">
    <property type="protein sequence ID" value="GMS88056.1"/>
    <property type="molecule type" value="Genomic_DNA"/>
</dbReference>
<gene>
    <name evidence="1" type="ORF">PENTCL1PPCAC_10231</name>
</gene>
<evidence type="ECO:0000313" key="1">
    <source>
        <dbReference type="EMBL" id="GMS88056.1"/>
    </source>
</evidence>
<sequence length="137" mass="15670">DMEFSITDTIDQWRRNAYVLSCSPDRIGIVISKAFELLMVVAKNGIGNENLKFALDSLRWERFLAIDQLNDREDSLRTHVSLLCEALELTMSSVIECGREQPRFDESMEPMPIVSASFESTQHDPNIIRNDIFDKTG</sequence>
<organism evidence="1 2">
    <name type="scientific">Pristionchus entomophagus</name>
    <dbReference type="NCBI Taxonomy" id="358040"/>
    <lineage>
        <taxon>Eukaryota</taxon>
        <taxon>Metazoa</taxon>
        <taxon>Ecdysozoa</taxon>
        <taxon>Nematoda</taxon>
        <taxon>Chromadorea</taxon>
        <taxon>Rhabditida</taxon>
        <taxon>Rhabditina</taxon>
        <taxon>Diplogasteromorpha</taxon>
        <taxon>Diplogasteroidea</taxon>
        <taxon>Neodiplogasteridae</taxon>
        <taxon>Pristionchus</taxon>
    </lineage>
</organism>
<reference evidence="1" key="1">
    <citation type="submission" date="2023-10" db="EMBL/GenBank/DDBJ databases">
        <title>Genome assembly of Pristionchus species.</title>
        <authorList>
            <person name="Yoshida K."/>
            <person name="Sommer R.J."/>
        </authorList>
    </citation>
    <scope>NUCLEOTIDE SEQUENCE</scope>
    <source>
        <strain evidence="1">RS0144</strain>
    </source>
</reference>
<feature type="non-terminal residue" evidence="1">
    <location>
        <position position="137"/>
    </location>
</feature>
<keyword evidence="2" id="KW-1185">Reference proteome</keyword>
<accession>A0AAV5T8R9</accession>
<name>A0AAV5T8R9_9BILA</name>